<dbReference type="GO" id="GO:0008202">
    <property type="term" value="P:steroid metabolic process"/>
    <property type="evidence" value="ECO:0000318"/>
    <property type="project" value="GO_Central"/>
</dbReference>
<dbReference type="GO" id="GO:0005737">
    <property type="term" value="C:cytoplasm"/>
    <property type="evidence" value="ECO:0000318"/>
    <property type="project" value="GO_Central"/>
</dbReference>
<keyword evidence="3" id="KW-0479">Metal-binding</keyword>
<comment type="similarity">
    <text evidence="2">Belongs to the cytochrome P450 family.</text>
</comment>
<evidence type="ECO:0000256" key="5">
    <source>
        <dbReference type="SAM" id="Phobius"/>
    </source>
</evidence>
<accession>F6R9K5</accession>
<dbReference type="GO" id="GO:0006082">
    <property type="term" value="P:organic acid metabolic process"/>
    <property type="evidence" value="ECO:0000318"/>
    <property type="project" value="GO_Central"/>
</dbReference>
<evidence type="ECO:0000313" key="6">
    <source>
        <dbReference type="Ensembl" id="ENSCINP00000025192.2"/>
    </source>
</evidence>
<dbReference type="OMA" id="GSETTHY"/>
<dbReference type="PANTHER" id="PTHR24300">
    <property type="entry name" value="CYTOCHROME P450 508A4-RELATED"/>
    <property type="match status" value="1"/>
</dbReference>
<dbReference type="GO" id="GO:0008395">
    <property type="term" value="F:steroid hydroxylase activity"/>
    <property type="evidence" value="ECO:0000318"/>
    <property type="project" value="GO_Central"/>
</dbReference>
<dbReference type="InterPro" id="IPR001128">
    <property type="entry name" value="Cyt_P450"/>
</dbReference>
<dbReference type="GeneTree" id="ENSGT00940000160689"/>
<evidence type="ECO:0000256" key="1">
    <source>
        <dbReference type="ARBA" id="ARBA00001971"/>
    </source>
</evidence>
<dbReference type="SUPFAM" id="SSF48264">
    <property type="entry name" value="Cytochrome P450"/>
    <property type="match status" value="1"/>
</dbReference>
<dbReference type="InterPro" id="IPR036396">
    <property type="entry name" value="Cyt_P450_sf"/>
</dbReference>
<evidence type="ECO:0000313" key="7">
    <source>
        <dbReference type="Proteomes" id="UP000008144"/>
    </source>
</evidence>
<reference evidence="6" key="4">
    <citation type="submission" date="2025-09" db="UniProtKB">
        <authorList>
            <consortium name="Ensembl"/>
        </authorList>
    </citation>
    <scope>IDENTIFICATION</scope>
</reference>
<dbReference type="GO" id="GO:0005506">
    <property type="term" value="F:iron ion binding"/>
    <property type="evidence" value="ECO:0007669"/>
    <property type="project" value="InterPro"/>
</dbReference>
<dbReference type="PANTHER" id="PTHR24300:SF397">
    <property type="entry name" value="CYTOCHROME P450 2U1"/>
    <property type="match status" value="1"/>
</dbReference>
<dbReference type="InterPro" id="IPR050182">
    <property type="entry name" value="Cytochrome_P450_fam2"/>
</dbReference>
<dbReference type="InterPro" id="IPR002401">
    <property type="entry name" value="Cyt_P450_E_grp-I"/>
</dbReference>
<dbReference type="HOGENOM" id="CLU_001570_22_1_1"/>
<reference evidence="6" key="2">
    <citation type="journal article" date="2008" name="Genome Biol.">
        <title>Improved genome assembly and evidence-based global gene model set for the chordate Ciona intestinalis: new insight into intron and operon populations.</title>
        <authorList>
            <person name="Satou Y."/>
            <person name="Mineta K."/>
            <person name="Ogasawara M."/>
            <person name="Sasakura Y."/>
            <person name="Shoguchi E."/>
            <person name="Ueno K."/>
            <person name="Yamada L."/>
            <person name="Matsumoto J."/>
            <person name="Wasserscheid J."/>
            <person name="Dewar K."/>
            <person name="Wiley G.B."/>
            <person name="Macmil S.L."/>
            <person name="Roe B.A."/>
            <person name="Zeller R.W."/>
            <person name="Hastings K.E."/>
            <person name="Lemaire P."/>
            <person name="Lindquist E."/>
            <person name="Endo T."/>
            <person name="Hotta K."/>
            <person name="Inaba K."/>
        </authorList>
    </citation>
    <scope>NUCLEOTIDE SEQUENCE [LARGE SCALE GENOMIC DNA]</scope>
    <source>
        <strain evidence="6">wild type</strain>
    </source>
</reference>
<feature type="transmembrane region" description="Helical" evidence="5">
    <location>
        <begin position="12"/>
        <end position="31"/>
    </location>
</feature>
<evidence type="ECO:0000256" key="4">
    <source>
        <dbReference type="ARBA" id="ARBA00023004"/>
    </source>
</evidence>
<dbReference type="Pfam" id="PF00067">
    <property type="entry name" value="p450"/>
    <property type="match status" value="1"/>
</dbReference>
<keyword evidence="5" id="KW-1133">Transmembrane helix</keyword>
<comment type="cofactor">
    <cofactor evidence="1">
        <name>heme</name>
        <dbReference type="ChEBI" id="CHEBI:30413"/>
    </cofactor>
</comment>
<protein>
    <submittedName>
        <fullName evidence="6">Uncharacterized protein</fullName>
    </submittedName>
</protein>
<organism evidence="6 7">
    <name type="scientific">Ciona intestinalis</name>
    <name type="common">Transparent sea squirt</name>
    <name type="synonym">Ascidia intestinalis</name>
    <dbReference type="NCBI Taxonomy" id="7719"/>
    <lineage>
        <taxon>Eukaryota</taxon>
        <taxon>Metazoa</taxon>
        <taxon>Chordata</taxon>
        <taxon>Tunicata</taxon>
        <taxon>Ascidiacea</taxon>
        <taxon>Phlebobranchia</taxon>
        <taxon>Cionidae</taxon>
        <taxon>Ciona</taxon>
    </lineage>
</organism>
<evidence type="ECO:0000256" key="2">
    <source>
        <dbReference type="ARBA" id="ARBA00010617"/>
    </source>
</evidence>
<dbReference type="Ensembl" id="ENSCINT00000025438.2">
    <property type="protein sequence ID" value="ENSCINP00000025192.2"/>
    <property type="gene ID" value="ENSCING00000013805.2"/>
</dbReference>
<evidence type="ECO:0000256" key="3">
    <source>
        <dbReference type="ARBA" id="ARBA00022723"/>
    </source>
</evidence>
<keyword evidence="7" id="KW-1185">Reference proteome</keyword>
<reference evidence="6" key="3">
    <citation type="submission" date="2025-08" db="UniProtKB">
        <authorList>
            <consortium name="Ensembl"/>
        </authorList>
    </citation>
    <scope>IDENTIFICATION</scope>
</reference>
<name>F6R9K5_CIOIN</name>
<dbReference type="Gene3D" id="1.10.630.10">
    <property type="entry name" value="Cytochrome P450"/>
    <property type="match status" value="1"/>
</dbReference>
<keyword evidence="4" id="KW-0408">Iron</keyword>
<dbReference type="GO" id="GO:0006805">
    <property type="term" value="P:xenobiotic metabolic process"/>
    <property type="evidence" value="ECO:0000318"/>
    <property type="project" value="GO_Central"/>
</dbReference>
<sequence>MASNIALELCKGLYTWTSVAVIAVSLFYIWWRRPHNFPPGPRGLPLIGVLPFLGRFPGEVFKKWSLEYGPVMSIRMGRSDVVVVNTGDSFREAFVEQGANTSGRPPDIMFAQVTGDKGLVFKDYSANFKATKKWILRTLSQYGLGRRGMEEKIQEEADCLAGYLRTKVGKPVDFKLSLYCLTSNVVSLIMSGRRYDYEDEEHQKRLELIHLIFGDPNDAPKLLLIDLFPALKYLPVFKTANDKLRSRMKAVLGFTRSNIEEHKKTFEKDDIRDFIDTFLAEMKFGNETSRDNFT</sequence>
<dbReference type="FunCoup" id="F6R9K5">
    <property type="interactions" value="4"/>
</dbReference>
<dbReference type="EMBL" id="EAAA01000064">
    <property type="status" value="NOT_ANNOTATED_CDS"/>
    <property type="molecule type" value="Genomic_DNA"/>
</dbReference>
<dbReference type="Proteomes" id="UP000008144">
    <property type="component" value="Chromosome 1"/>
</dbReference>
<keyword evidence="5" id="KW-0472">Membrane</keyword>
<keyword evidence="5" id="KW-0812">Transmembrane</keyword>
<dbReference type="InParanoid" id="F6R9K5"/>
<dbReference type="GO" id="GO:0016712">
    <property type="term" value="F:oxidoreductase activity, acting on paired donors, with incorporation or reduction of molecular oxygen, reduced flavin or flavoprotein as one donor, and incorporation of one atom of oxygen"/>
    <property type="evidence" value="ECO:0000318"/>
    <property type="project" value="GO_Central"/>
</dbReference>
<dbReference type="GO" id="GO:0020037">
    <property type="term" value="F:heme binding"/>
    <property type="evidence" value="ECO:0000318"/>
    <property type="project" value="GO_Central"/>
</dbReference>
<proteinExistence type="inferred from homology"/>
<reference evidence="7" key="1">
    <citation type="journal article" date="2002" name="Science">
        <title>The draft genome of Ciona intestinalis: insights into chordate and vertebrate origins.</title>
        <authorList>
            <person name="Dehal P."/>
            <person name="Satou Y."/>
            <person name="Campbell R.K."/>
            <person name="Chapman J."/>
            <person name="Degnan B."/>
            <person name="De Tomaso A."/>
            <person name="Davidson B."/>
            <person name="Di Gregorio A."/>
            <person name="Gelpke M."/>
            <person name="Goodstein D.M."/>
            <person name="Harafuji N."/>
            <person name="Hastings K.E."/>
            <person name="Ho I."/>
            <person name="Hotta K."/>
            <person name="Huang W."/>
            <person name="Kawashima T."/>
            <person name="Lemaire P."/>
            <person name="Martinez D."/>
            <person name="Meinertzhagen I.A."/>
            <person name="Necula S."/>
            <person name="Nonaka M."/>
            <person name="Putnam N."/>
            <person name="Rash S."/>
            <person name="Saiga H."/>
            <person name="Satake M."/>
            <person name="Terry A."/>
            <person name="Yamada L."/>
            <person name="Wang H.G."/>
            <person name="Awazu S."/>
            <person name="Azumi K."/>
            <person name="Boore J."/>
            <person name="Branno M."/>
            <person name="Chin-Bow S."/>
            <person name="DeSantis R."/>
            <person name="Doyle S."/>
            <person name="Francino P."/>
            <person name="Keys D.N."/>
            <person name="Haga S."/>
            <person name="Hayashi H."/>
            <person name="Hino K."/>
            <person name="Imai K.S."/>
            <person name="Inaba K."/>
            <person name="Kano S."/>
            <person name="Kobayashi K."/>
            <person name="Kobayashi M."/>
            <person name="Lee B.I."/>
            <person name="Makabe K.W."/>
            <person name="Manohar C."/>
            <person name="Matassi G."/>
            <person name="Medina M."/>
            <person name="Mochizuki Y."/>
            <person name="Mount S."/>
            <person name="Morishita T."/>
            <person name="Miura S."/>
            <person name="Nakayama A."/>
            <person name="Nishizaka S."/>
            <person name="Nomoto H."/>
            <person name="Ohta F."/>
            <person name="Oishi K."/>
            <person name="Rigoutsos I."/>
            <person name="Sano M."/>
            <person name="Sasaki A."/>
            <person name="Sasakura Y."/>
            <person name="Shoguchi E."/>
            <person name="Shin-i T."/>
            <person name="Spagnuolo A."/>
            <person name="Stainier D."/>
            <person name="Suzuki M.M."/>
            <person name="Tassy O."/>
            <person name="Takatori N."/>
            <person name="Tokuoka M."/>
            <person name="Yagi K."/>
            <person name="Yoshizaki F."/>
            <person name="Wada S."/>
            <person name="Zhang C."/>
            <person name="Hyatt P.D."/>
            <person name="Larimer F."/>
            <person name="Detter C."/>
            <person name="Doggett N."/>
            <person name="Glavina T."/>
            <person name="Hawkins T."/>
            <person name="Richardson P."/>
            <person name="Lucas S."/>
            <person name="Kohara Y."/>
            <person name="Levine M."/>
            <person name="Satoh N."/>
            <person name="Rokhsar D.S."/>
        </authorList>
    </citation>
    <scope>NUCLEOTIDE SEQUENCE [LARGE SCALE GENOMIC DNA]</scope>
</reference>
<dbReference type="AlphaFoldDB" id="F6R9K5"/>
<dbReference type="PRINTS" id="PR00463">
    <property type="entry name" value="EP450I"/>
</dbReference>